<name>A0A0R1M8W8_9LACO</name>
<comment type="caution">
    <text evidence="2">The sequence shown here is derived from an EMBL/GenBank/DDBJ whole genome shotgun (WGS) entry which is preliminary data.</text>
</comment>
<keyword evidence="1" id="KW-1133">Transmembrane helix</keyword>
<feature type="transmembrane region" description="Helical" evidence="1">
    <location>
        <begin position="6"/>
        <end position="26"/>
    </location>
</feature>
<protein>
    <recommendedName>
        <fullName evidence="4">Integral membrane protein</fullName>
    </recommendedName>
</protein>
<keyword evidence="3" id="KW-1185">Reference proteome</keyword>
<evidence type="ECO:0000313" key="2">
    <source>
        <dbReference type="EMBL" id="KRL01426.1"/>
    </source>
</evidence>
<dbReference type="AlphaFoldDB" id="A0A0R1M8W8"/>
<sequence>METILGTWYYQLLILLVVWLLMQLGVKKVPFLFPKRLLPVDIVVVFMLGGIYFLTLNQRGNSALPYVLLGMATWGILMTLVDVLLKRELVYRVFFLRYWRFVDLGVIVLYTGIVIFTAVK</sequence>
<dbReference type="STRING" id="1423731.FC81_GL001571"/>
<gene>
    <name evidence="2" type="ORF">FC81_GL001571</name>
</gene>
<feature type="transmembrane region" description="Helical" evidence="1">
    <location>
        <begin position="63"/>
        <end position="85"/>
    </location>
</feature>
<dbReference type="Pfam" id="PF11877">
    <property type="entry name" value="DUF3397"/>
    <property type="match status" value="1"/>
</dbReference>
<proteinExistence type="predicted"/>
<evidence type="ECO:0008006" key="4">
    <source>
        <dbReference type="Google" id="ProtNLM"/>
    </source>
</evidence>
<keyword evidence="1" id="KW-0472">Membrane</keyword>
<feature type="transmembrane region" description="Helical" evidence="1">
    <location>
        <begin position="38"/>
        <end position="57"/>
    </location>
</feature>
<dbReference type="Proteomes" id="UP000051621">
    <property type="component" value="Unassembled WGS sequence"/>
</dbReference>
<organism evidence="2 3">
    <name type="scientific">Liquorilactobacillus capillatus DSM 19910</name>
    <dbReference type="NCBI Taxonomy" id="1423731"/>
    <lineage>
        <taxon>Bacteria</taxon>
        <taxon>Bacillati</taxon>
        <taxon>Bacillota</taxon>
        <taxon>Bacilli</taxon>
        <taxon>Lactobacillales</taxon>
        <taxon>Lactobacillaceae</taxon>
        <taxon>Liquorilactobacillus</taxon>
    </lineage>
</organism>
<dbReference type="InterPro" id="IPR024515">
    <property type="entry name" value="DUF3397"/>
</dbReference>
<dbReference type="RefSeq" id="WP_057745001.1">
    <property type="nucleotide sequence ID" value="NZ_AZEF01000027.1"/>
</dbReference>
<accession>A0A0R1M8W8</accession>
<reference evidence="2 3" key="1">
    <citation type="journal article" date="2015" name="Genome Announc.">
        <title>Expanding the biotechnology potential of lactobacilli through comparative genomics of 213 strains and associated genera.</title>
        <authorList>
            <person name="Sun Z."/>
            <person name="Harris H.M."/>
            <person name="McCann A."/>
            <person name="Guo C."/>
            <person name="Argimon S."/>
            <person name="Zhang W."/>
            <person name="Yang X."/>
            <person name="Jeffery I.B."/>
            <person name="Cooney J.C."/>
            <person name="Kagawa T.F."/>
            <person name="Liu W."/>
            <person name="Song Y."/>
            <person name="Salvetti E."/>
            <person name="Wrobel A."/>
            <person name="Rasinkangas P."/>
            <person name="Parkhill J."/>
            <person name="Rea M.C."/>
            <person name="O'Sullivan O."/>
            <person name="Ritari J."/>
            <person name="Douillard F.P."/>
            <person name="Paul Ross R."/>
            <person name="Yang R."/>
            <person name="Briner A.E."/>
            <person name="Felis G.E."/>
            <person name="de Vos W.M."/>
            <person name="Barrangou R."/>
            <person name="Klaenhammer T.R."/>
            <person name="Caufield P.W."/>
            <person name="Cui Y."/>
            <person name="Zhang H."/>
            <person name="O'Toole P.W."/>
        </authorList>
    </citation>
    <scope>NUCLEOTIDE SEQUENCE [LARGE SCALE GENOMIC DNA]</scope>
    <source>
        <strain evidence="2 3">DSM 19910</strain>
    </source>
</reference>
<dbReference type="EMBL" id="AZEF01000027">
    <property type="protein sequence ID" value="KRL01426.1"/>
    <property type="molecule type" value="Genomic_DNA"/>
</dbReference>
<evidence type="ECO:0000313" key="3">
    <source>
        <dbReference type="Proteomes" id="UP000051621"/>
    </source>
</evidence>
<evidence type="ECO:0000256" key="1">
    <source>
        <dbReference type="SAM" id="Phobius"/>
    </source>
</evidence>
<dbReference type="PATRIC" id="fig|1423731.3.peg.1612"/>
<keyword evidence="1" id="KW-0812">Transmembrane</keyword>
<feature type="transmembrane region" description="Helical" evidence="1">
    <location>
        <begin position="97"/>
        <end position="119"/>
    </location>
</feature>